<dbReference type="RefSeq" id="WP_231319453.1">
    <property type="nucleotide sequence ID" value="NZ_CP088156.1"/>
</dbReference>
<evidence type="ECO:0000313" key="1">
    <source>
        <dbReference type="EMBL" id="UFZ03433.1"/>
    </source>
</evidence>
<gene>
    <name evidence="1" type="ORF">LQG66_30080</name>
</gene>
<dbReference type="Proteomes" id="UP001431010">
    <property type="component" value="Chromosome"/>
</dbReference>
<name>A0ABY3R8E0_9BRAD</name>
<dbReference type="EMBL" id="CP088156">
    <property type="protein sequence ID" value="UFZ03433.1"/>
    <property type="molecule type" value="Genomic_DNA"/>
</dbReference>
<accession>A0ABY3R8E0</accession>
<protein>
    <submittedName>
        <fullName evidence="1">Uncharacterized protein</fullName>
    </submittedName>
</protein>
<reference evidence="1" key="1">
    <citation type="journal article" date="2024" name="Antonie Van Leeuwenhoek">
        <title>Bradyrhizobium ontarionense sp. nov., a novel bacterial symbiont isolated from Aeschynomene indica (Indian jointvetch), harbours photosynthesis, nitrogen fixation and nitrous oxide (N2O) reductase genes.</title>
        <authorList>
            <person name="Bromfield E.S.P."/>
            <person name="Cloutier S."/>
        </authorList>
    </citation>
    <scope>NUCLEOTIDE SEQUENCE</scope>
    <source>
        <strain evidence="1">A19</strain>
    </source>
</reference>
<keyword evidence="2" id="KW-1185">Reference proteome</keyword>
<sequence length="65" mass="7027">MELLNHLVAKKLMTTAQVFERIGAHGGTRQLSAPSRPFGMTQPTLDLVVDNSASDVSPGPCLHQR</sequence>
<proteinExistence type="predicted"/>
<evidence type="ECO:0000313" key="2">
    <source>
        <dbReference type="Proteomes" id="UP001431010"/>
    </source>
</evidence>
<organism evidence="1 2">
    <name type="scientific">Bradyrhizobium ontarionense</name>
    <dbReference type="NCBI Taxonomy" id="2898149"/>
    <lineage>
        <taxon>Bacteria</taxon>
        <taxon>Pseudomonadati</taxon>
        <taxon>Pseudomonadota</taxon>
        <taxon>Alphaproteobacteria</taxon>
        <taxon>Hyphomicrobiales</taxon>
        <taxon>Nitrobacteraceae</taxon>
        <taxon>Bradyrhizobium</taxon>
    </lineage>
</organism>